<evidence type="ECO:0008006" key="3">
    <source>
        <dbReference type="Google" id="ProtNLM"/>
    </source>
</evidence>
<evidence type="ECO:0000313" key="2">
    <source>
        <dbReference type="Proteomes" id="UP001274896"/>
    </source>
</evidence>
<dbReference type="AlphaFoldDB" id="A0AAE0QN00"/>
<comment type="caution">
    <text evidence="1">The sequence shown here is derived from an EMBL/GenBank/DDBJ whole genome shotgun (WGS) entry which is preliminary data.</text>
</comment>
<organism evidence="1 2">
    <name type="scientific">Hemibagrus guttatus</name>
    <dbReference type="NCBI Taxonomy" id="175788"/>
    <lineage>
        <taxon>Eukaryota</taxon>
        <taxon>Metazoa</taxon>
        <taxon>Chordata</taxon>
        <taxon>Craniata</taxon>
        <taxon>Vertebrata</taxon>
        <taxon>Euteleostomi</taxon>
        <taxon>Actinopterygii</taxon>
        <taxon>Neopterygii</taxon>
        <taxon>Teleostei</taxon>
        <taxon>Ostariophysi</taxon>
        <taxon>Siluriformes</taxon>
        <taxon>Bagridae</taxon>
        <taxon>Hemibagrus</taxon>
    </lineage>
</organism>
<proteinExistence type="predicted"/>
<gene>
    <name evidence="1" type="ORF">QTP70_010982</name>
</gene>
<sequence length="112" mass="12290">MFNDGNLSAKPTAATAVQSHLQGLQVVVLSTAALCIYKLSMWSQRKIVKVGCELEEKARYWSELDEVMESIPTGERVVIGADFNGHVSEGNTGDEEAMGKFGVKKGTLKDRW</sequence>
<dbReference type="Proteomes" id="UP001274896">
    <property type="component" value="Unassembled WGS sequence"/>
</dbReference>
<protein>
    <recommendedName>
        <fullName evidence="3">Endonuclease/exonuclease/phosphatase domain-containing protein</fullName>
    </recommendedName>
</protein>
<reference evidence="1" key="1">
    <citation type="submission" date="2023-06" db="EMBL/GenBank/DDBJ databases">
        <title>Male Hemibagrus guttatus genome.</title>
        <authorList>
            <person name="Bian C."/>
        </authorList>
    </citation>
    <scope>NUCLEOTIDE SEQUENCE</scope>
    <source>
        <strain evidence="1">Male_cb2023</strain>
        <tissue evidence="1">Muscle</tissue>
    </source>
</reference>
<keyword evidence="2" id="KW-1185">Reference proteome</keyword>
<dbReference type="EMBL" id="JAUCMX010000013">
    <property type="protein sequence ID" value="KAK3525870.1"/>
    <property type="molecule type" value="Genomic_DNA"/>
</dbReference>
<evidence type="ECO:0000313" key="1">
    <source>
        <dbReference type="EMBL" id="KAK3525870.1"/>
    </source>
</evidence>
<accession>A0AAE0QN00</accession>
<name>A0AAE0QN00_9TELE</name>